<dbReference type="InterPro" id="IPR005495">
    <property type="entry name" value="LptG/LptF_permease"/>
</dbReference>
<keyword evidence="6" id="KW-1003">Cell membrane</keyword>
<dbReference type="AlphaFoldDB" id="A0A1H3JD62"/>
<comment type="function">
    <text evidence="1">Part of the ABC transporter complex LptBFG involved in the translocation of lipopolysaccharide (LPS) from the inner membrane to the outer membrane.</text>
</comment>
<protein>
    <recommendedName>
        <fullName evidence="4">Lipopolysaccharide export system permease protein LptF</fullName>
    </recommendedName>
</protein>
<evidence type="ECO:0000313" key="14">
    <source>
        <dbReference type="Proteomes" id="UP000198672"/>
    </source>
</evidence>
<keyword evidence="14" id="KW-1185">Reference proteome</keyword>
<feature type="transmembrane region" description="Helical" evidence="12">
    <location>
        <begin position="300"/>
        <end position="317"/>
    </location>
</feature>
<accession>A0A1H3JD62</accession>
<dbReference type="STRING" id="61595.SAMN05421644_15614"/>
<feature type="transmembrane region" description="Helical" evidence="12">
    <location>
        <begin position="329"/>
        <end position="348"/>
    </location>
</feature>
<keyword evidence="7" id="KW-0997">Cell inner membrane</keyword>
<organism evidence="13 14">
    <name type="scientific">Allochromatium warmingii</name>
    <name type="common">Chromatium warmingii</name>
    <dbReference type="NCBI Taxonomy" id="61595"/>
    <lineage>
        <taxon>Bacteria</taxon>
        <taxon>Pseudomonadati</taxon>
        <taxon>Pseudomonadota</taxon>
        <taxon>Gammaproteobacteria</taxon>
        <taxon>Chromatiales</taxon>
        <taxon>Chromatiaceae</taxon>
        <taxon>Allochromatium</taxon>
    </lineage>
</organism>
<reference evidence="14" key="1">
    <citation type="submission" date="2016-10" db="EMBL/GenBank/DDBJ databases">
        <authorList>
            <person name="Varghese N."/>
            <person name="Submissions S."/>
        </authorList>
    </citation>
    <scope>NUCLEOTIDE SEQUENCE [LARGE SCALE GENOMIC DNA]</scope>
    <source>
        <strain evidence="14">DSM 173</strain>
    </source>
</reference>
<feature type="transmembrane region" description="Helical" evidence="12">
    <location>
        <begin position="12"/>
        <end position="34"/>
    </location>
</feature>
<dbReference type="GO" id="GO:0015920">
    <property type="term" value="P:lipopolysaccharide transport"/>
    <property type="evidence" value="ECO:0007669"/>
    <property type="project" value="TreeGrafter"/>
</dbReference>
<evidence type="ECO:0000256" key="7">
    <source>
        <dbReference type="ARBA" id="ARBA00022519"/>
    </source>
</evidence>
<dbReference type="PANTHER" id="PTHR33529:SF7">
    <property type="entry name" value="LIPOPOLYSACCHARIDE EXPORT SYSTEM PERMEASE PROTEIN LPTF"/>
    <property type="match status" value="1"/>
</dbReference>
<comment type="subcellular location">
    <subcellularLocation>
        <location evidence="2">Cell inner membrane</location>
        <topology evidence="2">Multi-pass membrane protein</topology>
    </subcellularLocation>
</comment>
<evidence type="ECO:0000256" key="2">
    <source>
        <dbReference type="ARBA" id="ARBA00004429"/>
    </source>
</evidence>
<comment type="similarity">
    <text evidence="3">Belongs to the LptF/LptG family.</text>
</comment>
<sequence>MIGRLDRYLLSEVTKAFLVIVLVLVLIMASLMFLRTLEEVNLGGLGSDVVFRYLGLQIQRNLSSLLPPAFFLAMLMTLSRLSRDSELIAMQACGVGPPHLYRTLLLLALPVALVTGWVALVLKPQAAAGIYEIRLQQQQQAAQIAGLQAGRFYVAGQIVVYIGAIDRRKALGDVFVLDQRSGKTRLVVSTAGRHRLEDASGDHLVTLFDGHRFDGQAGAGAYLIGQFDQYQLRIAGTGPTQQALSKRAAIATPLLWRSQTLIDRVELQQRLAAPVSILTLALLAIPLIDPSPRQKTSGRILLALLAYFSFFNLQRLAERWMEAGVTPDWLGSLWYQVAILACVHLLLLPDRVGWRWLWRRG</sequence>
<evidence type="ECO:0000256" key="11">
    <source>
        <dbReference type="ARBA" id="ARBA00026081"/>
    </source>
</evidence>
<feature type="transmembrane region" description="Helical" evidence="12">
    <location>
        <begin position="271"/>
        <end position="288"/>
    </location>
</feature>
<evidence type="ECO:0000256" key="1">
    <source>
        <dbReference type="ARBA" id="ARBA00002265"/>
    </source>
</evidence>
<proteinExistence type="inferred from homology"/>
<dbReference type="GO" id="GO:0043190">
    <property type="term" value="C:ATP-binding cassette (ABC) transporter complex"/>
    <property type="evidence" value="ECO:0007669"/>
    <property type="project" value="InterPro"/>
</dbReference>
<dbReference type="NCBIfam" id="TIGR04407">
    <property type="entry name" value="LptF_YjgP"/>
    <property type="match status" value="1"/>
</dbReference>
<evidence type="ECO:0000313" key="13">
    <source>
        <dbReference type="EMBL" id="SDY37970.1"/>
    </source>
</evidence>
<evidence type="ECO:0000256" key="5">
    <source>
        <dbReference type="ARBA" id="ARBA00022448"/>
    </source>
</evidence>
<dbReference type="Proteomes" id="UP000198672">
    <property type="component" value="Unassembled WGS sequence"/>
</dbReference>
<keyword evidence="9 12" id="KW-1133">Transmembrane helix</keyword>
<evidence type="ECO:0000256" key="9">
    <source>
        <dbReference type="ARBA" id="ARBA00022989"/>
    </source>
</evidence>
<keyword evidence="5" id="KW-0813">Transport</keyword>
<dbReference type="Pfam" id="PF03739">
    <property type="entry name" value="LptF_LptG"/>
    <property type="match status" value="1"/>
</dbReference>
<dbReference type="PANTHER" id="PTHR33529">
    <property type="entry name" value="SLR0882 PROTEIN-RELATED"/>
    <property type="match status" value="1"/>
</dbReference>
<evidence type="ECO:0000256" key="10">
    <source>
        <dbReference type="ARBA" id="ARBA00023136"/>
    </source>
</evidence>
<dbReference type="RefSeq" id="WP_091335219.1">
    <property type="nucleotide sequence ID" value="NZ_FNOW01000056.1"/>
</dbReference>
<evidence type="ECO:0000256" key="6">
    <source>
        <dbReference type="ARBA" id="ARBA00022475"/>
    </source>
</evidence>
<comment type="subunit">
    <text evidence="11">Component of the lipopolysaccharide transport and assembly complex. The LptBFG transporter is composed of two ATP-binding proteins (LptB) and two transmembrane proteins (LptF and LptG).</text>
</comment>
<name>A0A1H3JD62_ALLWA</name>
<dbReference type="InterPro" id="IPR030922">
    <property type="entry name" value="LptF"/>
</dbReference>
<evidence type="ECO:0000256" key="4">
    <source>
        <dbReference type="ARBA" id="ARBA00014213"/>
    </source>
</evidence>
<dbReference type="EMBL" id="FNOW01000056">
    <property type="protein sequence ID" value="SDY37970.1"/>
    <property type="molecule type" value="Genomic_DNA"/>
</dbReference>
<feature type="transmembrane region" description="Helical" evidence="12">
    <location>
        <begin position="100"/>
        <end position="122"/>
    </location>
</feature>
<evidence type="ECO:0000256" key="3">
    <source>
        <dbReference type="ARBA" id="ARBA00007725"/>
    </source>
</evidence>
<dbReference type="GO" id="GO:0055085">
    <property type="term" value="P:transmembrane transport"/>
    <property type="evidence" value="ECO:0007669"/>
    <property type="project" value="InterPro"/>
</dbReference>
<dbReference type="OrthoDB" id="9778062at2"/>
<gene>
    <name evidence="13" type="ORF">SAMN05421644_15614</name>
</gene>
<evidence type="ECO:0000256" key="12">
    <source>
        <dbReference type="SAM" id="Phobius"/>
    </source>
</evidence>
<keyword evidence="10 12" id="KW-0472">Membrane</keyword>
<evidence type="ECO:0000256" key="8">
    <source>
        <dbReference type="ARBA" id="ARBA00022692"/>
    </source>
</evidence>
<keyword evidence="8 12" id="KW-0812">Transmembrane</keyword>